<dbReference type="GO" id="GO:0017171">
    <property type="term" value="F:serine hydrolase activity"/>
    <property type="evidence" value="ECO:0007669"/>
    <property type="project" value="TreeGrafter"/>
</dbReference>
<dbReference type="AlphaFoldDB" id="A0A9P0I1W4"/>
<evidence type="ECO:0000313" key="8">
    <source>
        <dbReference type="EMBL" id="CAH1639582.1"/>
    </source>
</evidence>
<evidence type="ECO:0000256" key="4">
    <source>
        <dbReference type="RuleBase" id="RU004262"/>
    </source>
</evidence>
<organism evidence="8 9">
    <name type="scientific">Spodoptera littoralis</name>
    <name type="common">Egyptian cotton leafworm</name>
    <dbReference type="NCBI Taxonomy" id="7109"/>
    <lineage>
        <taxon>Eukaryota</taxon>
        <taxon>Metazoa</taxon>
        <taxon>Ecdysozoa</taxon>
        <taxon>Arthropoda</taxon>
        <taxon>Hexapoda</taxon>
        <taxon>Insecta</taxon>
        <taxon>Pterygota</taxon>
        <taxon>Neoptera</taxon>
        <taxon>Endopterygota</taxon>
        <taxon>Lepidoptera</taxon>
        <taxon>Glossata</taxon>
        <taxon>Ditrysia</taxon>
        <taxon>Noctuoidea</taxon>
        <taxon>Noctuidae</taxon>
        <taxon>Amphipyrinae</taxon>
        <taxon>Spodoptera</taxon>
    </lineage>
</organism>
<feature type="transmembrane region" description="Helical" evidence="5">
    <location>
        <begin position="344"/>
        <end position="370"/>
    </location>
</feature>
<dbReference type="InterPro" id="IPR000734">
    <property type="entry name" value="TAG_lipase"/>
</dbReference>
<keyword evidence="3" id="KW-0964">Secreted</keyword>
<evidence type="ECO:0000256" key="5">
    <source>
        <dbReference type="SAM" id="Phobius"/>
    </source>
</evidence>
<dbReference type="CDD" id="cd00707">
    <property type="entry name" value="Pancreat_lipase_like"/>
    <property type="match status" value="1"/>
</dbReference>
<comment type="similarity">
    <text evidence="2 4">Belongs to the AB hydrolase superfamily. Lipase family.</text>
</comment>
<keyword evidence="5" id="KW-1133">Transmembrane helix</keyword>
<reference evidence="8" key="1">
    <citation type="submission" date="2022-02" db="EMBL/GenBank/DDBJ databases">
        <authorList>
            <person name="King R."/>
        </authorList>
    </citation>
    <scope>NUCLEOTIDE SEQUENCE</scope>
</reference>
<dbReference type="GO" id="GO:0005615">
    <property type="term" value="C:extracellular space"/>
    <property type="evidence" value="ECO:0007669"/>
    <property type="project" value="TreeGrafter"/>
</dbReference>
<dbReference type="PRINTS" id="PR00821">
    <property type="entry name" value="TAGLIPASE"/>
</dbReference>
<keyword evidence="5" id="KW-0812">Transmembrane</keyword>
<dbReference type="InterPro" id="IPR029058">
    <property type="entry name" value="AB_hydrolase_fold"/>
</dbReference>
<dbReference type="Gene3D" id="3.40.50.1820">
    <property type="entry name" value="alpha/beta hydrolase"/>
    <property type="match status" value="1"/>
</dbReference>
<dbReference type="InterPro" id="IPR033906">
    <property type="entry name" value="Lipase_N"/>
</dbReference>
<dbReference type="PANTHER" id="PTHR11610:SF173">
    <property type="entry name" value="LIPASE DOMAIN-CONTAINING PROTEIN-RELATED"/>
    <property type="match status" value="1"/>
</dbReference>
<name>A0A9P0I1W4_SPOLI</name>
<comment type="subcellular location">
    <subcellularLocation>
        <location evidence="1">Secreted</location>
    </subcellularLocation>
</comment>
<dbReference type="PANTHER" id="PTHR11610">
    <property type="entry name" value="LIPASE"/>
    <property type="match status" value="1"/>
</dbReference>
<dbReference type="GO" id="GO:0016298">
    <property type="term" value="F:lipase activity"/>
    <property type="evidence" value="ECO:0007669"/>
    <property type="project" value="InterPro"/>
</dbReference>
<dbReference type="Proteomes" id="UP001153321">
    <property type="component" value="Chromosome 2"/>
</dbReference>
<feature type="chain" id="PRO_5040292757" description="Lipase domain-containing protein" evidence="6">
    <location>
        <begin position="19"/>
        <end position="374"/>
    </location>
</feature>
<feature type="signal peptide" evidence="6">
    <location>
        <begin position="1"/>
        <end position="18"/>
    </location>
</feature>
<protein>
    <recommendedName>
        <fullName evidence="7">Lipase domain-containing protein</fullName>
    </recommendedName>
</protein>
<dbReference type="EMBL" id="LR824533">
    <property type="protein sequence ID" value="CAH1639582.1"/>
    <property type="molecule type" value="Genomic_DNA"/>
</dbReference>
<evidence type="ECO:0000256" key="1">
    <source>
        <dbReference type="ARBA" id="ARBA00004613"/>
    </source>
</evidence>
<evidence type="ECO:0000256" key="3">
    <source>
        <dbReference type="ARBA" id="ARBA00022525"/>
    </source>
</evidence>
<evidence type="ECO:0000313" key="9">
    <source>
        <dbReference type="Proteomes" id="UP001153321"/>
    </source>
</evidence>
<sequence length="374" mass="40304">MKFLVVLAALVALSAGSAIPLVPGDNSHYVEGESRYIWMPDGDGKPHLVDLHEPADEEAIARNGANNQYWLFTRQNPTNAQILVNGNANSVANSNYRANRGLKVIVHGWNSNGNSAMNPQITSAFLAVQDVNVIVVDWRALANSNYITATNGVPGVGQFLGNFLVWLINTAGGNWNNVHLVGFSLGAHVVGNAGRQAGGRPARVTGLDPAGPNWGGNSNALNGNAGQYVEAIHTDGGLLGIFDRIANGDFYPNGGRNPQPGCWISTCSHSRAPELFASSVRTNHFVGRQCTNIQQAQNVSALAMLSIWATELFRSAATEYSVYAQDPAGLSNDLAIKIIAIKKYLLQFLFFILTLIVTLFQKYVALFILFQVII</sequence>
<keyword evidence="9" id="KW-1185">Reference proteome</keyword>
<evidence type="ECO:0000256" key="6">
    <source>
        <dbReference type="SAM" id="SignalP"/>
    </source>
</evidence>
<gene>
    <name evidence="8" type="ORF">SPLIT_LOCUS4938</name>
</gene>
<evidence type="ECO:0000259" key="7">
    <source>
        <dbReference type="Pfam" id="PF00151"/>
    </source>
</evidence>
<keyword evidence="6" id="KW-0732">Signal</keyword>
<dbReference type="Pfam" id="PF00151">
    <property type="entry name" value="Lipase"/>
    <property type="match status" value="1"/>
</dbReference>
<dbReference type="InterPro" id="IPR013818">
    <property type="entry name" value="Lipase"/>
</dbReference>
<dbReference type="GO" id="GO:0016042">
    <property type="term" value="P:lipid catabolic process"/>
    <property type="evidence" value="ECO:0007669"/>
    <property type="project" value="TreeGrafter"/>
</dbReference>
<evidence type="ECO:0000256" key="2">
    <source>
        <dbReference type="ARBA" id="ARBA00010701"/>
    </source>
</evidence>
<keyword evidence="5" id="KW-0472">Membrane</keyword>
<accession>A0A9P0I1W4</accession>
<feature type="domain" description="Lipase" evidence="7">
    <location>
        <begin position="52"/>
        <end position="297"/>
    </location>
</feature>
<proteinExistence type="inferred from homology"/>
<dbReference type="SUPFAM" id="SSF53474">
    <property type="entry name" value="alpha/beta-Hydrolases"/>
    <property type="match status" value="1"/>
</dbReference>